<dbReference type="NCBIfam" id="NF005559">
    <property type="entry name" value="PRK07231.1"/>
    <property type="match status" value="1"/>
</dbReference>
<dbReference type="CDD" id="cd05233">
    <property type="entry name" value="SDR_c"/>
    <property type="match status" value="1"/>
</dbReference>
<gene>
    <name evidence="2" type="ORF">FQ775_19030</name>
</gene>
<comment type="similarity">
    <text evidence="1">Belongs to the short-chain dehydrogenases/reductases (SDR) family.</text>
</comment>
<dbReference type="EMBL" id="CP042301">
    <property type="protein sequence ID" value="QDZ02306.2"/>
    <property type="molecule type" value="Genomic_DNA"/>
</dbReference>
<dbReference type="Gene3D" id="3.40.50.720">
    <property type="entry name" value="NAD(P)-binding Rossmann-like Domain"/>
    <property type="match status" value="1"/>
</dbReference>
<dbReference type="GO" id="GO:0048038">
    <property type="term" value="F:quinone binding"/>
    <property type="evidence" value="ECO:0007669"/>
    <property type="project" value="TreeGrafter"/>
</dbReference>
<dbReference type="GO" id="GO:0006633">
    <property type="term" value="P:fatty acid biosynthetic process"/>
    <property type="evidence" value="ECO:0007669"/>
    <property type="project" value="TreeGrafter"/>
</dbReference>
<dbReference type="KEGG" id="niy:FQ775_19030"/>
<proteinExistence type="inferred from homology"/>
<sequence length="256" mass="26710">MTTYDYQGRRAIVTGAANGIGKAVALRLAQQGCSLALWDIDAGGIEATRQQIGANAQAFEVDVADAAAVRAVFEATVSAWGAGPEILVNNAGIGQLGALLDTEPDVFDYTMSVNVGGTYNCCRAVMPHMVEQGDGNIVNMASWFGKSGRPKSLAYCASKFAIIGMTQSMALDYAGSGVRVNAVCPGTIANTRMREQADTQAAAMGLAPSAERQHLIPLGRLGEPEDVAGIVAFLISVDANYMTGQAINVTGGLWMN</sequence>
<evidence type="ECO:0000313" key="2">
    <source>
        <dbReference type="EMBL" id="QDZ02306.2"/>
    </source>
</evidence>
<dbReference type="InterPro" id="IPR020904">
    <property type="entry name" value="Sc_DH/Rdtase_CS"/>
</dbReference>
<reference evidence="2" key="1">
    <citation type="submission" date="2020-04" db="EMBL/GenBank/DDBJ databases">
        <title>Nitratireductor sp. nov. isolated from mangrove soil.</title>
        <authorList>
            <person name="Ye Y."/>
        </authorList>
    </citation>
    <scope>NUCLEOTIDE SEQUENCE</scope>
    <source>
        <strain evidence="2">SY7</strain>
    </source>
</reference>
<dbReference type="InterPro" id="IPR002347">
    <property type="entry name" value="SDR_fam"/>
</dbReference>
<dbReference type="SUPFAM" id="SSF51735">
    <property type="entry name" value="NAD(P)-binding Rossmann-fold domains"/>
    <property type="match status" value="1"/>
</dbReference>
<organism evidence="2 3">
    <name type="scientific">Nitratireductor mangrovi</name>
    <dbReference type="NCBI Taxonomy" id="2599600"/>
    <lineage>
        <taxon>Bacteria</taxon>
        <taxon>Pseudomonadati</taxon>
        <taxon>Pseudomonadota</taxon>
        <taxon>Alphaproteobacteria</taxon>
        <taxon>Hyphomicrobiales</taxon>
        <taxon>Phyllobacteriaceae</taxon>
        <taxon>Nitratireductor</taxon>
    </lineage>
</organism>
<dbReference type="Pfam" id="PF13561">
    <property type="entry name" value="adh_short_C2"/>
    <property type="match status" value="1"/>
</dbReference>
<dbReference type="GO" id="GO:0016616">
    <property type="term" value="F:oxidoreductase activity, acting on the CH-OH group of donors, NAD or NADP as acceptor"/>
    <property type="evidence" value="ECO:0007669"/>
    <property type="project" value="TreeGrafter"/>
</dbReference>
<protein>
    <submittedName>
        <fullName evidence="2">SDR family oxidoreductase</fullName>
    </submittedName>
</protein>
<dbReference type="PANTHER" id="PTHR42760">
    <property type="entry name" value="SHORT-CHAIN DEHYDROGENASES/REDUCTASES FAMILY MEMBER"/>
    <property type="match status" value="1"/>
</dbReference>
<dbReference type="PROSITE" id="PS00061">
    <property type="entry name" value="ADH_SHORT"/>
    <property type="match status" value="1"/>
</dbReference>
<accession>A0A5B8L2Z3</accession>
<name>A0A5B8L2Z3_9HYPH</name>
<evidence type="ECO:0000256" key="1">
    <source>
        <dbReference type="ARBA" id="ARBA00006484"/>
    </source>
</evidence>
<dbReference type="PANTHER" id="PTHR42760:SF122">
    <property type="entry name" value="NAD(P)-BINDING PROTEIN"/>
    <property type="match status" value="1"/>
</dbReference>
<dbReference type="PRINTS" id="PR00081">
    <property type="entry name" value="GDHRDH"/>
</dbReference>
<dbReference type="RefSeq" id="WP_167813090.1">
    <property type="nucleotide sequence ID" value="NZ_CP042301.2"/>
</dbReference>
<dbReference type="AlphaFoldDB" id="A0A5B8L2Z3"/>
<keyword evidence="3" id="KW-1185">Reference proteome</keyword>
<evidence type="ECO:0000313" key="3">
    <source>
        <dbReference type="Proteomes" id="UP000321389"/>
    </source>
</evidence>
<dbReference type="PRINTS" id="PR00080">
    <property type="entry name" value="SDRFAMILY"/>
</dbReference>
<dbReference type="Proteomes" id="UP000321389">
    <property type="component" value="Chromosome"/>
</dbReference>
<dbReference type="FunFam" id="3.40.50.720:FF:000084">
    <property type="entry name" value="Short-chain dehydrogenase reductase"/>
    <property type="match status" value="1"/>
</dbReference>
<dbReference type="InterPro" id="IPR036291">
    <property type="entry name" value="NAD(P)-bd_dom_sf"/>
</dbReference>